<dbReference type="InterPro" id="IPR035906">
    <property type="entry name" value="MetI-like_sf"/>
</dbReference>
<sequence>MTTEEIRAPASHATMADVRVPQERQATLGQRIYRYRFVYLMLVPTFALLLTFNYYPAFMGLYRAFFKWDIGLQPEFLGLGNFEKLFIRDDIFIKSLRHVSLLTSWRVISAVTFPFIVAELIFNLRSNVHKYTYRVLTILPAVVPGIVILLLWQFIYDGTHGLLNAFLEGVGLEDWQQPWLGSPKTALYAVTFMGFPWVGGVTVLIYLAGLQGISDEVIDSSLVDGCSGLRRIFAIDIPLILGQFKLIIVLAVIGGLQGWVAVFVMTAGGPGTASMVPGLWMYNNAFLWNKMGYASAIGMFLFVLIMGLTILNVKFVKTGDY</sequence>
<feature type="transmembrane region" description="Helical" evidence="7">
    <location>
        <begin position="105"/>
        <end position="124"/>
    </location>
</feature>
<gene>
    <name evidence="9" type="ORF">F4Y42_01000</name>
</gene>
<evidence type="ECO:0000313" key="9">
    <source>
        <dbReference type="EMBL" id="MXY92005.1"/>
    </source>
</evidence>
<dbReference type="GO" id="GO:0005886">
    <property type="term" value="C:plasma membrane"/>
    <property type="evidence" value="ECO:0007669"/>
    <property type="project" value="UniProtKB-SubCell"/>
</dbReference>
<reference evidence="9" key="1">
    <citation type="submission" date="2019-09" db="EMBL/GenBank/DDBJ databases">
        <title>Characterisation of the sponge microbiome using genome-centric metagenomics.</title>
        <authorList>
            <person name="Engelberts J.P."/>
            <person name="Robbins S.J."/>
            <person name="De Goeij J.M."/>
            <person name="Aranda M."/>
            <person name="Bell S.C."/>
            <person name="Webster N.S."/>
        </authorList>
    </citation>
    <scope>NUCLEOTIDE SEQUENCE</scope>
    <source>
        <strain evidence="9">SB0664_bin_27</strain>
    </source>
</reference>
<evidence type="ECO:0000259" key="8">
    <source>
        <dbReference type="PROSITE" id="PS50928"/>
    </source>
</evidence>
<dbReference type="Pfam" id="PF00528">
    <property type="entry name" value="BPD_transp_1"/>
    <property type="match status" value="1"/>
</dbReference>
<dbReference type="CDD" id="cd06261">
    <property type="entry name" value="TM_PBP2"/>
    <property type="match status" value="1"/>
</dbReference>
<feature type="domain" description="ABC transmembrane type-1" evidence="8">
    <location>
        <begin position="96"/>
        <end position="312"/>
    </location>
</feature>
<feature type="transmembrane region" description="Helical" evidence="7">
    <location>
        <begin position="37"/>
        <end position="55"/>
    </location>
</feature>
<proteinExistence type="inferred from homology"/>
<dbReference type="AlphaFoldDB" id="A0A6B0YP86"/>
<comment type="similarity">
    <text evidence="7">Belongs to the binding-protein-dependent transport system permease family.</text>
</comment>
<comment type="subcellular location">
    <subcellularLocation>
        <location evidence="1 7">Cell membrane</location>
        <topology evidence="1 7">Multi-pass membrane protein</topology>
    </subcellularLocation>
</comment>
<evidence type="ECO:0000256" key="1">
    <source>
        <dbReference type="ARBA" id="ARBA00004651"/>
    </source>
</evidence>
<evidence type="ECO:0000256" key="4">
    <source>
        <dbReference type="ARBA" id="ARBA00022692"/>
    </source>
</evidence>
<keyword evidence="2 7" id="KW-0813">Transport</keyword>
<dbReference type="Gene3D" id="1.10.3720.10">
    <property type="entry name" value="MetI-like"/>
    <property type="match status" value="1"/>
</dbReference>
<dbReference type="SUPFAM" id="SSF161098">
    <property type="entry name" value="MetI-like"/>
    <property type="match status" value="1"/>
</dbReference>
<feature type="transmembrane region" description="Helical" evidence="7">
    <location>
        <begin position="292"/>
        <end position="311"/>
    </location>
</feature>
<comment type="caution">
    <text evidence="9">The sequence shown here is derived from an EMBL/GenBank/DDBJ whole genome shotgun (WGS) entry which is preliminary data.</text>
</comment>
<organism evidence="9">
    <name type="scientific">Caldilineaceae bacterium SB0664_bin_27</name>
    <dbReference type="NCBI Taxonomy" id="2605260"/>
    <lineage>
        <taxon>Bacteria</taxon>
        <taxon>Bacillati</taxon>
        <taxon>Chloroflexota</taxon>
        <taxon>Caldilineae</taxon>
        <taxon>Caldilineales</taxon>
        <taxon>Caldilineaceae</taxon>
    </lineage>
</organism>
<dbReference type="PANTHER" id="PTHR30193:SF37">
    <property type="entry name" value="INNER MEMBRANE ABC TRANSPORTER PERMEASE PROTEIN YCJO"/>
    <property type="match status" value="1"/>
</dbReference>
<dbReference type="InterPro" id="IPR000515">
    <property type="entry name" value="MetI-like"/>
</dbReference>
<evidence type="ECO:0000256" key="7">
    <source>
        <dbReference type="RuleBase" id="RU363032"/>
    </source>
</evidence>
<keyword evidence="6 7" id="KW-0472">Membrane</keyword>
<feature type="transmembrane region" description="Helical" evidence="7">
    <location>
        <begin position="186"/>
        <end position="210"/>
    </location>
</feature>
<feature type="transmembrane region" description="Helical" evidence="7">
    <location>
        <begin position="136"/>
        <end position="155"/>
    </location>
</feature>
<dbReference type="EMBL" id="VXRG01000008">
    <property type="protein sequence ID" value="MXY92005.1"/>
    <property type="molecule type" value="Genomic_DNA"/>
</dbReference>
<evidence type="ECO:0000256" key="3">
    <source>
        <dbReference type="ARBA" id="ARBA00022475"/>
    </source>
</evidence>
<dbReference type="InterPro" id="IPR051393">
    <property type="entry name" value="ABC_transporter_permease"/>
</dbReference>
<evidence type="ECO:0000256" key="5">
    <source>
        <dbReference type="ARBA" id="ARBA00022989"/>
    </source>
</evidence>
<keyword evidence="3" id="KW-1003">Cell membrane</keyword>
<accession>A0A6B0YP86</accession>
<keyword evidence="5 7" id="KW-1133">Transmembrane helix</keyword>
<keyword evidence="4 7" id="KW-0812">Transmembrane</keyword>
<evidence type="ECO:0000256" key="6">
    <source>
        <dbReference type="ARBA" id="ARBA00023136"/>
    </source>
</evidence>
<evidence type="ECO:0000256" key="2">
    <source>
        <dbReference type="ARBA" id="ARBA00022448"/>
    </source>
</evidence>
<dbReference type="PANTHER" id="PTHR30193">
    <property type="entry name" value="ABC TRANSPORTER PERMEASE PROTEIN"/>
    <property type="match status" value="1"/>
</dbReference>
<name>A0A6B0YP86_9CHLR</name>
<dbReference type="GO" id="GO:0055085">
    <property type="term" value="P:transmembrane transport"/>
    <property type="evidence" value="ECO:0007669"/>
    <property type="project" value="InterPro"/>
</dbReference>
<protein>
    <submittedName>
        <fullName evidence="9">Sugar ABC transporter permease</fullName>
    </submittedName>
</protein>
<dbReference type="PROSITE" id="PS50928">
    <property type="entry name" value="ABC_TM1"/>
    <property type="match status" value="1"/>
</dbReference>